<keyword evidence="7 11" id="KW-0378">Hydrolase</keyword>
<evidence type="ECO:0000256" key="4">
    <source>
        <dbReference type="ARBA" id="ARBA00012462"/>
    </source>
</evidence>
<dbReference type="GO" id="GO:0046872">
    <property type="term" value="F:metal ion binding"/>
    <property type="evidence" value="ECO:0007669"/>
    <property type="project" value="UniProtKB-UniRule"/>
</dbReference>
<keyword evidence="5 11" id="KW-0645">Protease</keyword>
<reference evidence="14" key="1">
    <citation type="journal article" date="2018" name="Genome Biol. Evol.">
        <title>Genomics and development of Lentinus tigrinus, a white-rot wood-decaying mushroom with dimorphic fruiting bodies.</title>
        <authorList>
            <person name="Wu B."/>
            <person name="Xu Z."/>
            <person name="Knudson A."/>
            <person name="Carlson A."/>
            <person name="Chen N."/>
            <person name="Kovaka S."/>
            <person name="LaButti K."/>
            <person name="Lipzen A."/>
            <person name="Pennachio C."/>
            <person name="Riley R."/>
            <person name="Schakwitz W."/>
            <person name="Umezawa K."/>
            <person name="Ohm R.A."/>
            <person name="Grigoriev I.V."/>
            <person name="Nagy L.G."/>
            <person name="Gibbons J."/>
            <person name="Hibbett D."/>
        </authorList>
    </citation>
    <scope>NUCLEOTIDE SEQUENCE [LARGE SCALE GENOMIC DNA]</scope>
    <source>
        <strain evidence="14">ALCF2SS1-6</strain>
    </source>
</reference>
<dbReference type="InterPro" id="IPR036852">
    <property type="entry name" value="Peptidase_S8/S53_dom_sf"/>
</dbReference>
<dbReference type="EMBL" id="ML122252">
    <property type="protein sequence ID" value="RPD65184.1"/>
    <property type="molecule type" value="Genomic_DNA"/>
</dbReference>
<evidence type="ECO:0000256" key="10">
    <source>
        <dbReference type="ARBA" id="ARBA00023145"/>
    </source>
</evidence>
<evidence type="ECO:0000256" key="5">
    <source>
        <dbReference type="ARBA" id="ARBA00022670"/>
    </source>
</evidence>
<keyword evidence="10" id="KW-0865">Zymogen</keyword>
<evidence type="ECO:0000256" key="12">
    <source>
        <dbReference type="SAM" id="SignalP"/>
    </source>
</evidence>
<dbReference type="Gene3D" id="3.40.50.200">
    <property type="entry name" value="Peptidase S8/S53 domain"/>
    <property type="match status" value="1"/>
</dbReference>
<dbReference type="PANTHER" id="PTHR14218">
    <property type="entry name" value="PROTEASE S8 TRIPEPTIDYL PEPTIDASE I CLN2"/>
    <property type="match status" value="1"/>
</dbReference>
<feature type="chain" id="PRO_5022893623" description="tripeptidyl-peptidase II" evidence="12">
    <location>
        <begin position="20"/>
        <end position="581"/>
    </location>
</feature>
<comment type="subcellular location">
    <subcellularLocation>
        <location evidence="3">Secreted</location>
        <location evidence="3">Extracellular space</location>
    </subcellularLocation>
</comment>
<dbReference type="CDD" id="cd11377">
    <property type="entry name" value="Pro-peptidase_S53"/>
    <property type="match status" value="1"/>
</dbReference>
<gene>
    <name evidence="14" type="ORF">L227DRAFT_570543</name>
</gene>
<sequence>MVAPTRLLALSVFTSLVSATPLSKSSPKSNSKFSRDLLVHEARDVLPLGFSLAGPAAPHTTLNLRVALTQSNPDAIVDALYQVSDPSSDKYGQHLSKSEVQQLVAPSEDSVNAVNAWLQKHGLSATPLSPSGDWLEVELNVSKANELLAADFSKFTHLDTGTEAIRTLSYSIPAGLKGHIDLIHPTTSFPENVQSLGTLQKRTIHTPILSRKSSSKCANGTTPACLQQVYNIPTTPAKHASNKLAVTGRFGNNAHYKWLQEFLQQYRPDMNSSTNFTVTLLDGGNNDQDAPSVSEGELDIQYTVGLATNVPIDYVMVGVKWKDDGLNGFLDEVNYILSLDQPPQTLSTSYGYPESSMSFALTDKLCKAYAQLGARGVSVIFAAGDSGAGCAGGNSTAFSPFFPSNCPYVTSVGGTTGSSPEIAWEGSSGGFSNYYSAPSYQSSAVSGYLAKLGLSPAAASTKGRFNATGRGFPDISAKADDFRVWEGSIASIWGTSASAPTFASIVALINDRLAQAGKAPMGFLNPWLYSKGKSGFTDITSGNNSVECNGKTGGFEAVEGWDPVTGLGTPDFNKLLALVGL</sequence>
<keyword evidence="9 11" id="KW-0106">Calcium</keyword>
<comment type="catalytic activity">
    <reaction evidence="1">
        <text>Release of an N-terminal tripeptide from a polypeptide.</text>
        <dbReference type="EC" id="3.4.14.10"/>
    </reaction>
</comment>
<name>A0A5C2SPD3_9APHY</name>
<feature type="binding site" evidence="11">
    <location>
        <position position="562"/>
    </location>
    <ligand>
        <name>Ca(2+)</name>
        <dbReference type="ChEBI" id="CHEBI:29108"/>
    </ligand>
</feature>
<accession>A0A5C2SPD3</accession>
<protein>
    <recommendedName>
        <fullName evidence="4">tripeptidyl-peptidase II</fullName>
        <ecNumber evidence="4">3.4.14.10</ecNumber>
    </recommendedName>
</protein>
<feature type="signal peptide" evidence="12">
    <location>
        <begin position="1"/>
        <end position="19"/>
    </location>
</feature>
<evidence type="ECO:0000256" key="9">
    <source>
        <dbReference type="ARBA" id="ARBA00022837"/>
    </source>
</evidence>
<feature type="active site" description="Charge relay system" evidence="11">
    <location>
        <position position="295"/>
    </location>
</feature>
<evidence type="ECO:0000313" key="14">
    <source>
        <dbReference type="EMBL" id="RPD65184.1"/>
    </source>
</evidence>
<evidence type="ECO:0000256" key="2">
    <source>
        <dbReference type="ARBA" id="ARBA00002451"/>
    </source>
</evidence>
<feature type="binding site" evidence="11">
    <location>
        <position position="560"/>
    </location>
    <ligand>
        <name>Ca(2+)</name>
        <dbReference type="ChEBI" id="CHEBI:29108"/>
    </ligand>
</feature>
<dbReference type="PANTHER" id="PTHR14218:SF15">
    <property type="entry name" value="TRIPEPTIDYL-PEPTIDASE 1"/>
    <property type="match status" value="1"/>
</dbReference>
<dbReference type="STRING" id="1328759.A0A5C2SPD3"/>
<feature type="domain" description="Peptidase S53" evidence="13">
    <location>
        <begin position="220"/>
        <end position="581"/>
    </location>
</feature>
<evidence type="ECO:0000256" key="8">
    <source>
        <dbReference type="ARBA" id="ARBA00022825"/>
    </source>
</evidence>
<dbReference type="EC" id="3.4.14.10" evidence="4"/>
<dbReference type="GO" id="GO:0004252">
    <property type="term" value="F:serine-type endopeptidase activity"/>
    <property type="evidence" value="ECO:0007669"/>
    <property type="project" value="UniProtKB-UniRule"/>
</dbReference>
<comment type="cofactor">
    <cofactor evidence="11">
        <name>Ca(2+)</name>
        <dbReference type="ChEBI" id="CHEBI:29108"/>
    </cofactor>
    <text evidence="11">Binds 1 Ca(2+) ion per subunit.</text>
</comment>
<dbReference type="GO" id="GO:0005576">
    <property type="term" value="C:extracellular region"/>
    <property type="evidence" value="ECO:0007669"/>
    <property type="project" value="UniProtKB-SubCell"/>
</dbReference>
<evidence type="ECO:0000256" key="11">
    <source>
        <dbReference type="PROSITE-ProRule" id="PRU01032"/>
    </source>
</evidence>
<feature type="active site" description="Charge relay system" evidence="11">
    <location>
        <position position="496"/>
    </location>
</feature>
<feature type="binding site" evidence="11">
    <location>
        <position position="538"/>
    </location>
    <ligand>
        <name>Ca(2+)</name>
        <dbReference type="ChEBI" id="CHEBI:29108"/>
    </ligand>
</feature>
<dbReference type="GO" id="GO:0006508">
    <property type="term" value="P:proteolysis"/>
    <property type="evidence" value="ECO:0007669"/>
    <property type="project" value="UniProtKB-KW"/>
</dbReference>
<comment type="function">
    <text evidence="2">Secreted tripeptidyl-peptidase which degrades proteins at acidic pHs and is involved in virulence.</text>
</comment>
<evidence type="ECO:0000256" key="3">
    <source>
        <dbReference type="ARBA" id="ARBA00004239"/>
    </source>
</evidence>
<evidence type="ECO:0000259" key="13">
    <source>
        <dbReference type="PROSITE" id="PS51695"/>
    </source>
</evidence>
<evidence type="ECO:0000256" key="6">
    <source>
        <dbReference type="ARBA" id="ARBA00022723"/>
    </source>
</evidence>
<feature type="binding site" evidence="11">
    <location>
        <position position="539"/>
    </location>
    <ligand>
        <name>Ca(2+)</name>
        <dbReference type="ChEBI" id="CHEBI:29108"/>
    </ligand>
</feature>
<dbReference type="Pfam" id="PF00082">
    <property type="entry name" value="Peptidase_S8"/>
    <property type="match status" value="1"/>
</dbReference>
<evidence type="ECO:0000313" key="15">
    <source>
        <dbReference type="Proteomes" id="UP000313359"/>
    </source>
</evidence>
<evidence type="ECO:0000256" key="7">
    <source>
        <dbReference type="ARBA" id="ARBA00022801"/>
    </source>
</evidence>
<dbReference type="AlphaFoldDB" id="A0A5C2SPD3"/>
<dbReference type="GO" id="GO:0008240">
    <property type="term" value="F:tripeptidyl-peptidase activity"/>
    <property type="evidence" value="ECO:0007669"/>
    <property type="project" value="UniProtKB-EC"/>
</dbReference>
<dbReference type="InterPro" id="IPR000209">
    <property type="entry name" value="Peptidase_S8/S53_dom"/>
</dbReference>
<dbReference type="Proteomes" id="UP000313359">
    <property type="component" value="Unassembled WGS sequence"/>
</dbReference>
<dbReference type="SUPFAM" id="SSF54897">
    <property type="entry name" value="Protease propeptides/inhibitors"/>
    <property type="match status" value="1"/>
</dbReference>
<dbReference type="InterPro" id="IPR015366">
    <property type="entry name" value="S53_propep"/>
</dbReference>
<dbReference type="OrthoDB" id="409122at2759"/>
<dbReference type="Pfam" id="PF09286">
    <property type="entry name" value="Pro-kuma_activ"/>
    <property type="match status" value="1"/>
</dbReference>
<dbReference type="InterPro" id="IPR030400">
    <property type="entry name" value="Sedolisin_dom"/>
</dbReference>
<dbReference type="CDD" id="cd04056">
    <property type="entry name" value="Peptidases_S53"/>
    <property type="match status" value="1"/>
</dbReference>
<proteinExistence type="predicted"/>
<keyword evidence="15" id="KW-1185">Reference proteome</keyword>
<evidence type="ECO:0000256" key="1">
    <source>
        <dbReference type="ARBA" id="ARBA00001910"/>
    </source>
</evidence>
<dbReference type="SMART" id="SM00944">
    <property type="entry name" value="Pro-kuma_activ"/>
    <property type="match status" value="1"/>
</dbReference>
<organism evidence="14 15">
    <name type="scientific">Lentinus tigrinus ALCF2SS1-6</name>
    <dbReference type="NCBI Taxonomy" id="1328759"/>
    <lineage>
        <taxon>Eukaryota</taxon>
        <taxon>Fungi</taxon>
        <taxon>Dikarya</taxon>
        <taxon>Basidiomycota</taxon>
        <taxon>Agaricomycotina</taxon>
        <taxon>Agaricomycetes</taxon>
        <taxon>Polyporales</taxon>
        <taxon>Polyporaceae</taxon>
        <taxon>Lentinus</taxon>
    </lineage>
</organism>
<dbReference type="PROSITE" id="PS51695">
    <property type="entry name" value="SEDOLISIN"/>
    <property type="match status" value="1"/>
</dbReference>
<keyword evidence="8 11" id="KW-0720">Serine protease</keyword>
<keyword evidence="6 11" id="KW-0479">Metal-binding</keyword>
<keyword evidence="12" id="KW-0732">Signal</keyword>
<dbReference type="InterPro" id="IPR050819">
    <property type="entry name" value="Tripeptidyl-peptidase_I"/>
</dbReference>
<dbReference type="SUPFAM" id="SSF52743">
    <property type="entry name" value="Subtilisin-like"/>
    <property type="match status" value="1"/>
</dbReference>
<feature type="active site" description="Charge relay system" evidence="11">
    <location>
        <position position="299"/>
    </location>
</feature>